<dbReference type="SUPFAM" id="SSF52540">
    <property type="entry name" value="P-loop containing nucleoside triphosphate hydrolases"/>
    <property type="match status" value="1"/>
</dbReference>
<evidence type="ECO:0000313" key="5">
    <source>
        <dbReference type="EMBL" id="CTQ34015.1"/>
    </source>
</evidence>
<dbReference type="OrthoDB" id="9802264at2"/>
<keyword evidence="1" id="KW-0813">Transport</keyword>
<dbReference type="Pfam" id="PF00005">
    <property type="entry name" value="ABC_tran"/>
    <property type="match status" value="1"/>
</dbReference>
<dbReference type="Gene3D" id="3.40.50.300">
    <property type="entry name" value="P-loop containing nucleotide triphosphate hydrolases"/>
    <property type="match status" value="1"/>
</dbReference>
<dbReference type="GO" id="GO:0005524">
    <property type="term" value="F:ATP binding"/>
    <property type="evidence" value="ECO:0007669"/>
    <property type="project" value="UniProtKB-KW"/>
</dbReference>
<keyword evidence="3 5" id="KW-0067">ATP-binding</keyword>
<dbReference type="RefSeq" id="WP_055683417.1">
    <property type="nucleotide sequence ID" value="NZ_CXPG01000021.1"/>
</dbReference>
<evidence type="ECO:0000256" key="3">
    <source>
        <dbReference type="ARBA" id="ARBA00022840"/>
    </source>
</evidence>
<dbReference type="EMBL" id="CXPG01000021">
    <property type="protein sequence ID" value="CTQ34015.1"/>
    <property type="molecule type" value="Genomic_DNA"/>
</dbReference>
<keyword evidence="6" id="KW-1185">Reference proteome</keyword>
<dbReference type="PROSITE" id="PS50893">
    <property type="entry name" value="ABC_TRANSPORTER_2"/>
    <property type="match status" value="1"/>
</dbReference>
<feature type="domain" description="ABC transporter" evidence="4">
    <location>
        <begin position="5"/>
        <end position="209"/>
    </location>
</feature>
<organism evidence="5 6">
    <name type="scientific">Jannaschia rubra</name>
    <dbReference type="NCBI Taxonomy" id="282197"/>
    <lineage>
        <taxon>Bacteria</taxon>
        <taxon>Pseudomonadati</taxon>
        <taxon>Pseudomonadota</taxon>
        <taxon>Alphaproteobacteria</taxon>
        <taxon>Rhodobacterales</taxon>
        <taxon>Roseobacteraceae</taxon>
        <taxon>Jannaschia</taxon>
    </lineage>
</organism>
<evidence type="ECO:0000256" key="2">
    <source>
        <dbReference type="ARBA" id="ARBA00022741"/>
    </source>
</evidence>
<sequence>MGDGLRIEGATLAQGGRRLLSLDAHVAPGDVLTLMGPSGSGKSTLLSWLMGDVPTAFRAEGRAILDGRDLTGLPPEARRIGILYQDPLLFPHLDVAANLAFGLPHGGTRTGRRAQVAAALEEIGLAGFGPRDPATLSGGQAARVALMRVLLSGPRALLLDEPFSKLDAGLRDRMRRLVFDRARAAAIPVVLVTHDEADAVAAGGRVTWL</sequence>
<protein>
    <submittedName>
        <fullName evidence="5">Spermidine/putrescine import ATP-binding protein PotA</fullName>
        <ecNumber evidence="5">3.6.3.31</ecNumber>
    </submittedName>
</protein>
<dbReference type="InterPro" id="IPR027417">
    <property type="entry name" value="P-loop_NTPase"/>
</dbReference>
<evidence type="ECO:0000256" key="1">
    <source>
        <dbReference type="ARBA" id="ARBA00022448"/>
    </source>
</evidence>
<keyword evidence="5" id="KW-0378">Hydrolase</keyword>
<dbReference type="InterPro" id="IPR003439">
    <property type="entry name" value="ABC_transporter-like_ATP-bd"/>
</dbReference>
<accession>A0A0M6XV14</accession>
<dbReference type="Proteomes" id="UP000048908">
    <property type="component" value="Unassembled WGS sequence"/>
</dbReference>
<dbReference type="EC" id="3.6.3.31" evidence="5"/>
<dbReference type="PANTHER" id="PTHR42781">
    <property type="entry name" value="SPERMIDINE/PUTRESCINE IMPORT ATP-BINDING PROTEIN POTA"/>
    <property type="match status" value="1"/>
</dbReference>
<evidence type="ECO:0000313" key="6">
    <source>
        <dbReference type="Proteomes" id="UP000048908"/>
    </source>
</evidence>
<dbReference type="PANTHER" id="PTHR42781:SF4">
    <property type="entry name" value="SPERMIDINE_PUTRESCINE IMPORT ATP-BINDING PROTEIN POTA"/>
    <property type="match status" value="1"/>
</dbReference>
<proteinExistence type="predicted"/>
<dbReference type="GO" id="GO:0016887">
    <property type="term" value="F:ATP hydrolysis activity"/>
    <property type="evidence" value="ECO:0007669"/>
    <property type="project" value="InterPro"/>
</dbReference>
<dbReference type="InterPro" id="IPR050093">
    <property type="entry name" value="ABC_SmlMolc_Importer"/>
</dbReference>
<name>A0A0M6XV14_9RHOB</name>
<reference evidence="5 6" key="1">
    <citation type="submission" date="2015-07" db="EMBL/GenBank/DDBJ databases">
        <authorList>
            <person name="Noorani M."/>
        </authorList>
    </citation>
    <scope>NUCLEOTIDE SEQUENCE [LARGE SCALE GENOMIC DNA]</scope>
    <source>
        <strain evidence="5 6">CECT 5088</strain>
    </source>
</reference>
<gene>
    <name evidence="5" type="primary">potA_4</name>
    <name evidence="5" type="ORF">JAN5088_02806</name>
</gene>
<dbReference type="SMART" id="SM00382">
    <property type="entry name" value="AAA"/>
    <property type="match status" value="1"/>
</dbReference>
<dbReference type="STRING" id="282197.SAMN04488517_103332"/>
<dbReference type="InterPro" id="IPR003593">
    <property type="entry name" value="AAA+_ATPase"/>
</dbReference>
<evidence type="ECO:0000259" key="4">
    <source>
        <dbReference type="PROSITE" id="PS50893"/>
    </source>
</evidence>
<keyword evidence="2" id="KW-0547">Nucleotide-binding</keyword>
<dbReference type="AlphaFoldDB" id="A0A0M6XV14"/>